<keyword evidence="1" id="KW-1133">Transmembrane helix</keyword>
<keyword evidence="1" id="KW-0812">Transmembrane</keyword>
<accession>A0A382YXW3</accession>
<proteinExistence type="predicted"/>
<gene>
    <name evidence="2" type="ORF">METZ01_LOCUS440633</name>
</gene>
<dbReference type="AlphaFoldDB" id="A0A382YXW3"/>
<feature type="transmembrane region" description="Helical" evidence="1">
    <location>
        <begin position="6"/>
        <end position="25"/>
    </location>
</feature>
<protein>
    <submittedName>
        <fullName evidence="2">Uncharacterized protein</fullName>
    </submittedName>
</protein>
<sequence length="170" mass="19524">MNKKSIALWNITIIISLVITLMLIYNNYQSYQTTIKLWEDFENQEIGTDKILQDKVQKIENDFLKRENYKFVIDESPTELSNVIAFDGFDPRFAGSSKYIYVTAIITSPSTNKHKAIVRYRDMEYTVEAGDSIAGGVISSILEQEVEFTKNGKSYNFYKGLDSSINENTQ</sequence>
<name>A0A382YXW3_9ZZZZ</name>
<organism evidence="2">
    <name type="scientific">marine metagenome</name>
    <dbReference type="NCBI Taxonomy" id="408172"/>
    <lineage>
        <taxon>unclassified sequences</taxon>
        <taxon>metagenomes</taxon>
        <taxon>ecological metagenomes</taxon>
    </lineage>
</organism>
<evidence type="ECO:0000256" key="1">
    <source>
        <dbReference type="SAM" id="Phobius"/>
    </source>
</evidence>
<keyword evidence="1" id="KW-0472">Membrane</keyword>
<evidence type="ECO:0000313" key="2">
    <source>
        <dbReference type="EMBL" id="SVD87779.1"/>
    </source>
</evidence>
<reference evidence="2" key="1">
    <citation type="submission" date="2018-05" db="EMBL/GenBank/DDBJ databases">
        <authorList>
            <person name="Lanie J.A."/>
            <person name="Ng W.-L."/>
            <person name="Kazmierczak K.M."/>
            <person name="Andrzejewski T.M."/>
            <person name="Davidsen T.M."/>
            <person name="Wayne K.J."/>
            <person name="Tettelin H."/>
            <person name="Glass J.I."/>
            <person name="Rusch D."/>
            <person name="Podicherti R."/>
            <person name="Tsui H.-C.T."/>
            <person name="Winkler M.E."/>
        </authorList>
    </citation>
    <scope>NUCLEOTIDE SEQUENCE</scope>
</reference>
<dbReference type="EMBL" id="UINC01179212">
    <property type="protein sequence ID" value="SVD87779.1"/>
    <property type="molecule type" value="Genomic_DNA"/>
</dbReference>